<keyword evidence="2" id="KW-1185">Reference proteome</keyword>
<dbReference type="AlphaFoldDB" id="A0AA39PX17"/>
<comment type="caution">
    <text evidence="1">The sequence shown here is derived from an EMBL/GenBank/DDBJ whole genome shotgun (WGS) entry which is preliminary data.</text>
</comment>
<evidence type="ECO:0000313" key="1">
    <source>
        <dbReference type="EMBL" id="KAK0492157.1"/>
    </source>
</evidence>
<sequence>FKDKHTFLRKIGQLPSALGTEWKCDEFEVAGNIVDKDGTSVVQTIEQWKHDPLACRELV</sequence>
<evidence type="ECO:0000313" key="2">
    <source>
        <dbReference type="Proteomes" id="UP001175228"/>
    </source>
</evidence>
<name>A0AA39PX17_9AGAR</name>
<reference evidence="1" key="1">
    <citation type="submission" date="2023-06" db="EMBL/GenBank/DDBJ databases">
        <authorList>
            <consortium name="Lawrence Berkeley National Laboratory"/>
            <person name="Ahrendt S."/>
            <person name="Sahu N."/>
            <person name="Indic B."/>
            <person name="Wong-Bajracharya J."/>
            <person name="Merenyi Z."/>
            <person name="Ke H.-M."/>
            <person name="Monk M."/>
            <person name="Kocsube S."/>
            <person name="Drula E."/>
            <person name="Lipzen A."/>
            <person name="Balint B."/>
            <person name="Henrissat B."/>
            <person name="Andreopoulos B."/>
            <person name="Martin F.M."/>
            <person name="Harder C.B."/>
            <person name="Rigling D."/>
            <person name="Ford K.L."/>
            <person name="Foster G.D."/>
            <person name="Pangilinan J."/>
            <person name="Papanicolaou A."/>
            <person name="Barry K."/>
            <person name="LaButti K."/>
            <person name="Viragh M."/>
            <person name="Koriabine M."/>
            <person name="Yan M."/>
            <person name="Riley R."/>
            <person name="Champramary S."/>
            <person name="Plett K.L."/>
            <person name="Tsai I.J."/>
            <person name="Slot J."/>
            <person name="Sipos G."/>
            <person name="Plett J."/>
            <person name="Nagy L.G."/>
            <person name="Grigoriev I.V."/>
        </authorList>
    </citation>
    <scope>NUCLEOTIDE SEQUENCE</scope>
    <source>
        <strain evidence="1">HWK02</strain>
    </source>
</reference>
<organism evidence="1 2">
    <name type="scientific">Armillaria luteobubalina</name>
    <dbReference type="NCBI Taxonomy" id="153913"/>
    <lineage>
        <taxon>Eukaryota</taxon>
        <taxon>Fungi</taxon>
        <taxon>Dikarya</taxon>
        <taxon>Basidiomycota</taxon>
        <taxon>Agaricomycotina</taxon>
        <taxon>Agaricomycetes</taxon>
        <taxon>Agaricomycetidae</taxon>
        <taxon>Agaricales</taxon>
        <taxon>Marasmiineae</taxon>
        <taxon>Physalacriaceae</taxon>
        <taxon>Armillaria</taxon>
    </lineage>
</organism>
<gene>
    <name evidence="1" type="ORF">EDD18DRAFT_1026297</name>
</gene>
<dbReference type="EMBL" id="JAUEPU010000031">
    <property type="protein sequence ID" value="KAK0492157.1"/>
    <property type="molecule type" value="Genomic_DNA"/>
</dbReference>
<feature type="non-terminal residue" evidence="1">
    <location>
        <position position="1"/>
    </location>
</feature>
<accession>A0AA39PX17</accession>
<protein>
    <submittedName>
        <fullName evidence="1">Uncharacterized protein</fullName>
    </submittedName>
</protein>
<proteinExistence type="predicted"/>
<feature type="non-terminal residue" evidence="1">
    <location>
        <position position="59"/>
    </location>
</feature>
<dbReference type="Proteomes" id="UP001175228">
    <property type="component" value="Unassembled WGS sequence"/>
</dbReference>